<dbReference type="AlphaFoldDB" id="A0A376MVC5"/>
<dbReference type="EMBL" id="UGAW01000001">
    <property type="protein sequence ID" value="STG53895.1"/>
    <property type="molecule type" value="Genomic_DNA"/>
</dbReference>
<evidence type="ECO:0000256" key="2">
    <source>
        <dbReference type="ARBA" id="ARBA00022729"/>
    </source>
</evidence>
<dbReference type="InterPro" id="IPR001638">
    <property type="entry name" value="Solute-binding_3/MltF_N"/>
</dbReference>
<protein>
    <submittedName>
        <fullName evidence="4">Glutamine ABC transporter, substrate-binding protein</fullName>
    </submittedName>
</protein>
<sequence length="121" mass="13247">MDFSGIIPALQTKNVDLALAGITITDERKKAIDFSDGYYKSGLLVMVKANNNDVKSVKDLDGKVVAVKSGTGSVDYAKANIKLKICVSSRTLITPIWNWAPTAQMPFCTIRQTFCTSSNRR</sequence>
<dbReference type="GO" id="GO:0030313">
    <property type="term" value="C:cell envelope"/>
    <property type="evidence" value="ECO:0007669"/>
    <property type="project" value="UniProtKB-ARBA"/>
</dbReference>
<reference evidence="4 5" key="1">
    <citation type="submission" date="2018-06" db="EMBL/GenBank/DDBJ databases">
        <authorList>
            <consortium name="Pathogen Informatics"/>
            <person name="Doyle S."/>
        </authorList>
    </citation>
    <scope>NUCLEOTIDE SEQUENCE [LARGE SCALE GENOMIC DNA]</scope>
    <source>
        <strain evidence="4 5">NCTC11112</strain>
    </source>
</reference>
<keyword evidence="2" id="KW-0732">Signal</keyword>
<evidence type="ECO:0000313" key="5">
    <source>
        <dbReference type="Proteomes" id="UP000254817"/>
    </source>
</evidence>
<name>A0A376MVC5_ECOLX</name>
<dbReference type="PANTHER" id="PTHR35936">
    <property type="entry name" value="MEMBRANE-BOUND LYTIC MUREIN TRANSGLYCOSYLASE F"/>
    <property type="match status" value="1"/>
</dbReference>
<organism evidence="4 5">
    <name type="scientific">Escherichia coli</name>
    <dbReference type="NCBI Taxonomy" id="562"/>
    <lineage>
        <taxon>Bacteria</taxon>
        <taxon>Pseudomonadati</taxon>
        <taxon>Pseudomonadota</taxon>
        <taxon>Gammaproteobacteria</taxon>
        <taxon>Enterobacterales</taxon>
        <taxon>Enterobacteriaceae</taxon>
        <taxon>Escherichia</taxon>
    </lineage>
</organism>
<dbReference type="Gene3D" id="3.40.190.10">
    <property type="entry name" value="Periplasmic binding protein-like II"/>
    <property type="match status" value="2"/>
</dbReference>
<comment type="similarity">
    <text evidence="1">Belongs to the bacterial solute-binding protein 3 family.</text>
</comment>
<feature type="domain" description="Solute-binding protein family 3/N-terminal" evidence="3">
    <location>
        <begin position="1"/>
        <end position="67"/>
    </location>
</feature>
<gene>
    <name evidence="4" type="primary">glnH_1</name>
    <name evidence="4" type="ORF">NCTC11112_04462</name>
</gene>
<accession>A0A376MVC5</accession>
<evidence type="ECO:0000313" key="4">
    <source>
        <dbReference type="EMBL" id="STG53895.1"/>
    </source>
</evidence>
<dbReference type="Pfam" id="PF00497">
    <property type="entry name" value="SBP_bac_3"/>
    <property type="match status" value="1"/>
</dbReference>
<proteinExistence type="inferred from homology"/>
<dbReference type="SUPFAM" id="SSF53850">
    <property type="entry name" value="Periplasmic binding protein-like II"/>
    <property type="match status" value="1"/>
</dbReference>
<dbReference type="Proteomes" id="UP000254817">
    <property type="component" value="Unassembled WGS sequence"/>
</dbReference>
<evidence type="ECO:0000259" key="3">
    <source>
        <dbReference type="Pfam" id="PF00497"/>
    </source>
</evidence>
<evidence type="ECO:0000256" key="1">
    <source>
        <dbReference type="ARBA" id="ARBA00010333"/>
    </source>
</evidence>
<dbReference type="PANTHER" id="PTHR35936:SF38">
    <property type="entry name" value="GLUTAMINE-BINDING PERIPLASMIC PROTEIN"/>
    <property type="match status" value="1"/>
</dbReference>